<keyword evidence="2" id="KW-1185">Reference proteome</keyword>
<organism evidence="1 2">
    <name type="scientific">Desulfarculus baarsii (strain ATCC 33931 / DSM 2075 / LMG 7858 / VKM B-1802 / 2st14)</name>
    <dbReference type="NCBI Taxonomy" id="644282"/>
    <lineage>
        <taxon>Bacteria</taxon>
        <taxon>Pseudomonadati</taxon>
        <taxon>Thermodesulfobacteriota</taxon>
        <taxon>Desulfarculia</taxon>
        <taxon>Desulfarculales</taxon>
        <taxon>Desulfarculaceae</taxon>
        <taxon>Desulfarculus</taxon>
    </lineage>
</organism>
<gene>
    <name evidence="1" type="ordered locus">Deba_0369</name>
</gene>
<dbReference type="HOGENOM" id="CLU_518491_0_0_7"/>
<dbReference type="OrthoDB" id="5452892at2"/>
<sequence length="525" mass="55998">MKKIWIVFVGLAVVAVAAGLAVMLTPDAKKIRVILDSQGKQAVEAYLKAETGKDIALTYAKAEDTSDGLLLHDLTLAEKADPNKKIVAKTALLSELVIDTEGWGMSATFNDIVGGPGGRNGLRGQVIELSKVKVSHDGKSATMAAFKAKDLSLADDDADLRLAEAEMTGFQLENGNLVKISKGSLKNLSGQPEKGGQLRLDELNFEGLQTHSDEQFFVLDVGGLGGLKATAPGYDVAIGGAYVEGLYLDKENVFRLGKAEAKEFKCVAEGDGLEFSLFSLAGVAQMDFDEPETWHFGAGKLENVIVHGGGAKLASIASLDSETTNNNSVIAFSLNLRELWISTDSMDPAERAQMEAMGVKQIKFDAAMAYEADLKKNTLDVKEISLKGQDLGHLTLRAAFGEIKLDPNDVGRSLEASANVITMASGEFAYEDGGLVRQIIVAQAKEAGVSADQFVEQQSAPMMAMAKQSGGQEMLALAEAMDKFLKNPVKLVVKAQPEKPVKLMDLGAMDPAAMLKLLRVTAQAN</sequence>
<dbReference type="EMBL" id="CP002085">
    <property type="protein sequence ID" value="ADK83744.1"/>
    <property type="molecule type" value="Genomic_DNA"/>
</dbReference>
<dbReference type="eggNOG" id="ENOG50317TY">
    <property type="taxonomic scope" value="Bacteria"/>
</dbReference>
<protein>
    <submittedName>
        <fullName evidence="1">Uncharacterized protein</fullName>
    </submittedName>
</protein>
<accession>E1QDV8</accession>
<evidence type="ECO:0000313" key="1">
    <source>
        <dbReference type="EMBL" id="ADK83744.1"/>
    </source>
</evidence>
<proteinExistence type="predicted"/>
<dbReference type="RefSeq" id="WP_013257200.1">
    <property type="nucleotide sequence ID" value="NC_014365.1"/>
</dbReference>
<dbReference type="AlphaFoldDB" id="E1QDV8"/>
<dbReference type="KEGG" id="dbr:Deba_0369"/>
<dbReference type="Proteomes" id="UP000009047">
    <property type="component" value="Chromosome"/>
</dbReference>
<name>E1QDV8_DESB2</name>
<evidence type="ECO:0000313" key="2">
    <source>
        <dbReference type="Proteomes" id="UP000009047"/>
    </source>
</evidence>
<reference evidence="1 2" key="1">
    <citation type="journal article" date="2010" name="Stand. Genomic Sci.">
        <title>Complete genome sequence of Desulfarculus baarsii type strain (2st14).</title>
        <authorList>
            <person name="Sun H."/>
            <person name="Spring S."/>
            <person name="Lapidus A."/>
            <person name="Davenport K."/>
            <person name="Del Rio T.G."/>
            <person name="Tice H."/>
            <person name="Nolan M."/>
            <person name="Copeland A."/>
            <person name="Cheng J.F."/>
            <person name="Lucas S."/>
            <person name="Tapia R."/>
            <person name="Goodwin L."/>
            <person name="Pitluck S."/>
            <person name="Ivanova N."/>
            <person name="Pagani I."/>
            <person name="Mavromatis K."/>
            <person name="Ovchinnikova G."/>
            <person name="Pati A."/>
            <person name="Chen A."/>
            <person name="Palaniappan K."/>
            <person name="Hauser L."/>
            <person name="Chang Y.J."/>
            <person name="Jeffries C.D."/>
            <person name="Detter J.C."/>
            <person name="Han C."/>
            <person name="Rohde M."/>
            <person name="Brambilla E."/>
            <person name="Goker M."/>
            <person name="Woyke T."/>
            <person name="Bristow J."/>
            <person name="Eisen J.A."/>
            <person name="Markowitz V."/>
            <person name="Hugenholtz P."/>
            <person name="Kyrpides N.C."/>
            <person name="Klenk H.P."/>
            <person name="Land M."/>
        </authorList>
    </citation>
    <scope>NUCLEOTIDE SEQUENCE [LARGE SCALE GENOMIC DNA]</scope>
    <source>
        <strain evidence="2">ATCC 33931 / DSM 2075 / LMG 7858 / VKM B-1802 / 2st14</strain>
    </source>
</reference>